<dbReference type="InterPro" id="IPR033877">
    <property type="entry name" value="Frm2/Hbn1"/>
</dbReference>
<name>A0A178Z5V6_9EURO</name>
<comment type="subcellular location">
    <subcellularLocation>
        <location evidence="2">Cytoplasm</location>
    </subcellularLocation>
    <subcellularLocation>
        <location evidence="1">Nucleus</location>
    </subcellularLocation>
</comment>
<dbReference type="Proteomes" id="UP000078343">
    <property type="component" value="Unassembled WGS sequence"/>
</dbReference>
<evidence type="ECO:0000256" key="2">
    <source>
        <dbReference type="ARBA" id="ARBA00004496"/>
    </source>
</evidence>
<accession>A0A178Z5V6</accession>
<feature type="domain" description="Nitroreductase" evidence="7">
    <location>
        <begin position="13"/>
        <end position="183"/>
    </location>
</feature>
<evidence type="ECO:0000256" key="4">
    <source>
        <dbReference type="ARBA" id="ARBA00022490"/>
    </source>
</evidence>
<evidence type="ECO:0000259" key="7">
    <source>
        <dbReference type="Pfam" id="PF00881"/>
    </source>
</evidence>
<dbReference type="SUPFAM" id="SSF55469">
    <property type="entry name" value="FMN-dependent nitroreductase-like"/>
    <property type="match status" value="1"/>
</dbReference>
<sequence>MSPNTADSLIAAVAERRSVYKLSGESTISKKRLEEIVQKVLLATPSAFNTQSTRIIVLLGDEHRKLWDIVRGAVKPLVAAEQAQATEAKIAGFQGAYGTILFFEDPRPFEPLQAFKMYADKFAGWREQTNGMHQLLVWTALEAEGLGANVQHYNPIIDEKVQETWAEKIPPQWQLLSQMVIGKPVGDLPSAKEKKPLEERLAIIG</sequence>
<dbReference type="InterPro" id="IPR000415">
    <property type="entry name" value="Nitroreductase-like"/>
</dbReference>
<dbReference type="Gene3D" id="3.40.109.10">
    <property type="entry name" value="NADH Oxidase"/>
    <property type="match status" value="1"/>
</dbReference>
<comment type="caution">
    <text evidence="8">The sequence shown here is derived from an EMBL/GenBank/DDBJ whole genome shotgun (WGS) entry which is preliminary data.</text>
</comment>
<evidence type="ECO:0000313" key="8">
    <source>
        <dbReference type="EMBL" id="OAP54846.1"/>
    </source>
</evidence>
<dbReference type="FunFam" id="3.40.109.10:FF:000001">
    <property type="entry name" value="Nitroreductase family"/>
    <property type="match status" value="1"/>
</dbReference>
<dbReference type="GO" id="GO:0005634">
    <property type="term" value="C:nucleus"/>
    <property type="evidence" value="ECO:0007669"/>
    <property type="project" value="UniProtKB-SubCell"/>
</dbReference>
<dbReference type="STRING" id="1367422.A0A178Z5V6"/>
<evidence type="ECO:0000256" key="5">
    <source>
        <dbReference type="ARBA" id="ARBA00023002"/>
    </source>
</evidence>
<protein>
    <recommendedName>
        <fullName evidence="7">Nitroreductase domain-containing protein</fullName>
    </recommendedName>
</protein>
<dbReference type="GO" id="GO:0016491">
    <property type="term" value="F:oxidoreductase activity"/>
    <property type="evidence" value="ECO:0007669"/>
    <property type="project" value="UniProtKB-KW"/>
</dbReference>
<dbReference type="RefSeq" id="XP_018688213.1">
    <property type="nucleotide sequence ID" value="XM_018842800.1"/>
</dbReference>
<dbReference type="OrthoDB" id="2138173at2759"/>
<proteinExistence type="inferred from homology"/>
<dbReference type="GO" id="GO:0005737">
    <property type="term" value="C:cytoplasm"/>
    <property type="evidence" value="ECO:0007669"/>
    <property type="project" value="UniProtKB-SubCell"/>
</dbReference>
<dbReference type="InterPro" id="IPR029479">
    <property type="entry name" value="Nitroreductase"/>
</dbReference>
<keyword evidence="6" id="KW-0539">Nucleus</keyword>
<dbReference type="Pfam" id="PF00881">
    <property type="entry name" value="Nitroreductase"/>
    <property type="match status" value="1"/>
</dbReference>
<dbReference type="EMBL" id="LVYI01000013">
    <property type="protein sequence ID" value="OAP54846.1"/>
    <property type="molecule type" value="Genomic_DNA"/>
</dbReference>
<comment type="similarity">
    <text evidence="3">Belongs to the nitroreductase family.</text>
</comment>
<dbReference type="AlphaFoldDB" id="A0A178Z5V6"/>
<dbReference type="CDD" id="cd02140">
    <property type="entry name" value="Frm2-like"/>
    <property type="match status" value="1"/>
</dbReference>
<organism evidence="8 9">
    <name type="scientific">Fonsecaea erecta</name>
    <dbReference type="NCBI Taxonomy" id="1367422"/>
    <lineage>
        <taxon>Eukaryota</taxon>
        <taxon>Fungi</taxon>
        <taxon>Dikarya</taxon>
        <taxon>Ascomycota</taxon>
        <taxon>Pezizomycotina</taxon>
        <taxon>Eurotiomycetes</taxon>
        <taxon>Chaetothyriomycetidae</taxon>
        <taxon>Chaetothyriales</taxon>
        <taxon>Herpotrichiellaceae</taxon>
        <taxon>Fonsecaea</taxon>
    </lineage>
</organism>
<dbReference type="GeneID" id="30015462"/>
<keyword evidence="4" id="KW-0963">Cytoplasm</keyword>
<gene>
    <name evidence="8" type="ORF">AYL99_11294</name>
</gene>
<dbReference type="PANTHER" id="PTHR43035:SF1">
    <property type="entry name" value="FATTY ACID REPRESSION MUTANT PROTEIN 2-RELATED"/>
    <property type="match status" value="1"/>
</dbReference>
<dbReference type="GO" id="GO:0034599">
    <property type="term" value="P:cellular response to oxidative stress"/>
    <property type="evidence" value="ECO:0007669"/>
    <property type="project" value="InterPro"/>
</dbReference>
<keyword evidence="9" id="KW-1185">Reference proteome</keyword>
<dbReference type="PANTHER" id="PTHR43035">
    <property type="entry name" value="FATTY ACID REPRESSION MUTANT PROTEIN 2-RELATED"/>
    <property type="match status" value="1"/>
</dbReference>
<evidence type="ECO:0000313" key="9">
    <source>
        <dbReference type="Proteomes" id="UP000078343"/>
    </source>
</evidence>
<evidence type="ECO:0000256" key="1">
    <source>
        <dbReference type="ARBA" id="ARBA00004123"/>
    </source>
</evidence>
<keyword evidence="5" id="KW-0560">Oxidoreductase</keyword>
<evidence type="ECO:0000256" key="3">
    <source>
        <dbReference type="ARBA" id="ARBA00007118"/>
    </source>
</evidence>
<reference evidence="8 9" key="1">
    <citation type="submission" date="2016-04" db="EMBL/GenBank/DDBJ databases">
        <title>Draft genome of Fonsecaea erecta CBS 125763.</title>
        <authorList>
            <person name="Weiss V.A."/>
            <person name="Vicente V.A."/>
            <person name="Raittz R.T."/>
            <person name="Moreno L.F."/>
            <person name="De Souza E.M."/>
            <person name="Pedrosa F.O."/>
            <person name="Steffens M.B."/>
            <person name="Faoro H."/>
            <person name="Tadra-Sfeir M.Z."/>
            <person name="Najafzadeh M.J."/>
            <person name="Felipe M.S."/>
            <person name="Teixeira M."/>
            <person name="Sun J."/>
            <person name="Xi L."/>
            <person name="Gomes R."/>
            <person name="De Azevedo C.M."/>
            <person name="Salgado C.G."/>
            <person name="Da Silva M.B."/>
            <person name="Nascimento M.F."/>
            <person name="Queiroz-Telles F."/>
            <person name="Attili D.S."/>
            <person name="Gorbushina A."/>
        </authorList>
    </citation>
    <scope>NUCLEOTIDE SEQUENCE [LARGE SCALE GENOMIC DNA]</scope>
    <source>
        <strain evidence="8 9">CBS 125763</strain>
    </source>
</reference>
<evidence type="ECO:0000256" key="6">
    <source>
        <dbReference type="ARBA" id="ARBA00023242"/>
    </source>
</evidence>